<feature type="domain" description="G-protein coupled receptors family 1 profile" evidence="10">
    <location>
        <begin position="54"/>
        <end position="324"/>
    </location>
</feature>
<protein>
    <submittedName>
        <fullName evidence="12">Protein trapped in endoderm-1-like</fullName>
    </submittedName>
</protein>
<dbReference type="GeneID" id="110985634"/>
<evidence type="ECO:0000256" key="2">
    <source>
        <dbReference type="ARBA" id="ARBA00022475"/>
    </source>
</evidence>
<evidence type="ECO:0000256" key="8">
    <source>
        <dbReference type="ARBA" id="ARBA00023224"/>
    </source>
</evidence>
<feature type="transmembrane region" description="Helical" evidence="9">
    <location>
        <begin position="305"/>
        <end position="327"/>
    </location>
</feature>
<evidence type="ECO:0000259" key="10">
    <source>
        <dbReference type="PROSITE" id="PS50262"/>
    </source>
</evidence>
<reference evidence="12" key="1">
    <citation type="submission" date="2025-08" db="UniProtKB">
        <authorList>
            <consortium name="RefSeq"/>
        </authorList>
    </citation>
    <scope>IDENTIFICATION</scope>
</reference>
<keyword evidence="2" id="KW-1003">Cell membrane</keyword>
<dbReference type="OMA" id="RRVTRMC"/>
<evidence type="ECO:0000256" key="4">
    <source>
        <dbReference type="ARBA" id="ARBA00022989"/>
    </source>
</evidence>
<dbReference type="AlphaFoldDB" id="A0A8B7ZCC2"/>
<organism evidence="11 12">
    <name type="scientific">Acanthaster planci</name>
    <name type="common">Crown-of-thorns starfish</name>
    <dbReference type="NCBI Taxonomy" id="133434"/>
    <lineage>
        <taxon>Eukaryota</taxon>
        <taxon>Metazoa</taxon>
        <taxon>Echinodermata</taxon>
        <taxon>Eleutherozoa</taxon>
        <taxon>Asterozoa</taxon>
        <taxon>Asteroidea</taxon>
        <taxon>Valvatacea</taxon>
        <taxon>Valvatida</taxon>
        <taxon>Acanthasteridae</taxon>
        <taxon>Acanthaster</taxon>
    </lineage>
</organism>
<feature type="transmembrane region" description="Helical" evidence="9">
    <location>
        <begin position="74"/>
        <end position="95"/>
    </location>
</feature>
<keyword evidence="7" id="KW-0675">Receptor</keyword>
<comment type="subcellular location">
    <subcellularLocation>
        <location evidence="1">Cell membrane</location>
        <topology evidence="1">Multi-pass membrane protein</topology>
    </subcellularLocation>
</comment>
<dbReference type="InterPro" id="IPR017452">
    <property type="entry name" value="GPCR_Rhodpsn_7TM"/>
</dbReference>
<keyword evidence="11" id="KW-1185">Reference proteome</keyword>
<dbReference type="RefSeq" id="XP_022102475.1">
    <property type="nucleotide sequence ID" value="XM_022246783.1"/>
</dbReference>
<dbReference type="Pfam" id="PF00001">
    <property type="entry name" value="7tm_1"/>
    <property type="match status" value="1"/>
</dbReference>
<evidence type="ECO:0000256" key="5">
    <source>
        <dbReference type="ARBA" id="ARBA00023040"/>
    </source>
</evidence>
<feature type="transmembrane region" description="Helical" evidence="9">
    <location>
        <begin position="155"/>
        <end position="179"/>
    </location>
</feature>
<feature type="transmembrane region" description="Helical" evidence="9">
    <location>
        <begin position="38"/>
        <end position="62"/>
    </location>
</feature>
<keyword evidence="6 9" id="KW-0472">Membrane</keyword>
<name>A0A8B7ZCC2_ACAPL</name>
<sequence>MENSSLVTDESATLNRTFPIGVTDDFDSPRKYSLLVQYWALVVGIPVDTLGFLGNLMTIIVVAKTPVLRTPTNLFIISLSVSDLLYCTIVLPVLLTTFYRNAWVFGPVFCRIHPLLMVTFVGATIMSLAGTAFGRCLKITQSPLYGKLFTIKWRATVMILVCWLLPLIFLLPPITGVWGDLGYEPKTLTCTFLRGGSNSGYSMFFMISALIIPTFSITFCYLKILQTVCANHKRVRKMRVVPADEVSTATETGAMGSIKRQRRMAYREDIQYTKMMLCIFLVFIVCYVPYMMATLVDPQVKNMTFHFFCGSCVWFSSCLNPIVYVIMNKHFRQACVKLLPATMRGREVTEVVGL</sequence>
<dbReference type="PROSITE" id="PS50262">
    <property type="entry name" value="G_PROTEIN_RECEP_F1_2"/>
    <property type="match status" value="1"/>
</dbReference>
<dbReference type="PANTHER" id="PTHR24228">
    <property type="entry name" value="B2 BRADYKININ RECEPTOR/ANGIOTENSIN II RECEPTOR"/>
    <property type="match status" value="1"/>
</dbReference>
<accession>A0A8B7ZCC2</accession>
<feature type="transmembrane region" description="Helical" evidence="9">
    <location>
        <begin position="272"/>
        <end position="293"/>
    </location>
</feature>
<evidence type="ECO:0000256" key="3">
    <source>
        <dbReference type="ARBA" id="ARBA00022692"/>
    </source>
</evidence>
<dbReference type="GO" id="GO:0005886">
    <property type="term" value="C:plasma membrane"/>
    <property type="evidence" value="ECO:0007669"/>
    <property type="project" value="UniProtKB-SubCell"/>
</dbReference>
<keyword evidence="5" id="KW-0297">G-protein coupled receptor</keyword>
<feature type="transmembrane region" description="Helical" evidence="9">
    <location>
        <begin position="199"/>
        <end position="224"/>
    </location>
</feature>
<evidence type="ECO:0000256" key="9">
    <source>
        <dbReference type="SAM" id="Phobius"/>
    </source>
</evidence>
<keyword evidence="4 9" id="KW-1133">Transmembrane helix</keyword>
<proteinExistence type="predicted"/>
<dbReference type="GO" id="GO:0004930">
    <property type="term" value="F:G protein-coupled receptor activity"/>
    <property type="evidence" value="ECO:0007669"/>
    <property type="project" value="UniProtKB-KW"/>
</dbReference>
<dbReference type="Proteomes" id="UP000694845">
    <property type="component" value="Unplaced"/>
</dbReference>
<evidence type="ECO:0000256" key="1">
    <source>
        <dbReference type="ARBA" id="ARBA00004651"/>
    </source>
</evidence>
<evidence type="ECO:0000256" key="6">
    <source>
        <dbReference type="ARBA" id="ARBA00023136"/>
    </source>
</evidence>
<dbReference type="SUPFAM" id="SSF81321">
    <property type="entry name" value="Family A G protein-coupled receptor-like"/>
    <property type="match status" value="1"/>
</dbReference>
<dbReference type="Gene3D" id="1.20.1070.10">
    <property type="entry name" value="Rhodopsin 7-helix transmembrane proteins"/>
    <property type="match status" value="1"/>
</dbReference>
<evidence type="ECO:0000313" key="11">
    <source>
        <dbReference type="Proteomes" id="UP000694845"/>
    </source>
</evidence>
<keyword evidence="3 9" id="KW-0812">Transmembrane</keyword>
<dbReference type="PANTHER" id="PTHR24228:SF74">
    <property type="entry name" value="G-PROTEIN COUPLED RECEPTORS FAMILY 1 PROFILE DOMAIN-CONTAINING PROTEIN"/>
    <property type="match status" value="1"/>
</dbReference>
<dbReference type="KEGG" id="aplc:110985634"/>
<dbReference type="InterPro" id="IPR000276">
    <property type="entry name" value="GPCR_Rhodpsn"/>
</dbReference>
<gene>
    <name evidence="12" type="primary">LOC110985634</name>
</gene>
<keyword evidence="8" id="KW-0807">Transducer</keyword>
<evidence type="ECO:0000313" key="12">
    <source>
        <dbReference type="RefSeq" id="XP_022102475.1"/>
    </source>
</evidence>
<feature type="transmembrane region" description="Helical" evidence="9">
    <location>
        <begin position="115"/>
        <end position="134"/>
    </location>
</feature>
<evidence type="ECO:0000256" key="7">
    <source>
        <dbReference type="ARBA" id="ARBA00023170"/>
    </source>
</evidence>
<dbReference type="OrthoDB" id="10044919at2759"/>
<dbReference type="PRINTS" id="PR00237">
    <property type="entry name" value="GPCRRHODOPSN"/>
</dbReference>